<dbReference type="InterPro" id="IPR008407">
    <property type="entry name" value="Brnchd-chn_aa_trnsp_AzlD"/>
</dbReference>
<keyword evidence="1" id="KW-0812">Transmembrane</keyword>
<accession>A0A1M6QBC7</accession>
<evidence type="ECO:0000256" key="1">
    <source>
        <dbReference type="SAM" id="Phobius"/>
    </source>
</evidence>
<keyword evidence="3" id="KW-1185">Reference proteome</keyword>
<sequence length="103" mass="10187">MSTIWGVVLGLTVVCAATKMAGPALLGDRELPAPARRMVVMLAPAMLAGLVVTQLAGDGWTGLELGMLAGVAAAGAARLLRVPTLAALVLGAAVAALVRAVMG</sequence>
<dbReference type="EMBL" id="FRAP01000003">
    <property type="protein sequence ID" value="SHK17468.1"/>
    <property type="molecule type" value="Genomic_DNA"/>
</dbReference>
<dbReference type="Pfam" id="PF05437">
    <property type="entry name" value="AzlD"/>
    <property type="match status" value="1"/>
</dbReference>
<proteinExistence type="predicted"/>
<dbReference type="OrthoDB" id="5124314at2"/>
<dbReference type="STRING" id="1848.SAMN05443637_103213"/>
<protein>
    <submittedName>
        <fullName evidence="2">Branched-chain amino acid transport protein (AzlD)</fullName>
    </submittedName>
</protein>
<feature type="transmembrane region" description="Helical" evidence="1">
    <location>
        <begin position="85"/>
        <end position="102"/>
    </location>
</feature>
<evidence type="ECO:0000313" key="3">
    <source>
        <dbReference type="Proteomes" id="UP000184363"/>
    </source>
</evidence>
<reference evidence="2" key="1">
    <citation type="submission" date="2016-11" db="EMBL/GenBank/DDBJ databases">
        <authorList>
            <person name="Jaros S."/>
            <person name="Januszkiewicz K."/>
            <person name="Wedrychowicz H."/>
        </authorList>
    </citation>
    <scope>NUCLEOTIDE SEQUENCE [LARGE SCALE GENOMIC DNA]</scope>
    <source>
        <strain evidence="2">DSM 43832</strain>
    </source>
</reference>
<evidence type="ECO:0000313" key="2">
    <source>
        <dbReference type="EMBL" id="SHK17468.1"/>
    </source>
</evidence>
<feature type="transmembrane region" description="Helical" evidence="1">
    <location>
        <begin position="6"/>
        <end position="26"/>
    </location>
</feature>
<keyword evidence="1" id="KW-0472">Membrane</keyword>
<dbReference type="RefSeq" id="WP_073455743.1">
    <property type="nucleotide sequence ID" value="NZ_CALGVN010000032.1"/>
</dbReference>
<gene>
    <name evidence="2" type="ORF">SAMN05443637_103213</name>
</gene>
<dbReference type="AlphaFoldDB" id="A0A1M6QBC7"/>
<organism evidence="2 3">
    <name type="scientific">Pseudonocardia thermophila</name>
    <dbReference type="NCBI Taxonomy" id="1848"/>
    <lineage>
        <taxon>Bacteria</taxon>
        <taxon>Bacillati</taxon>
        <taxon>Actinomycetota</taxon>
        <taxon>Actinomycetes</taxon>
        <taxon>Pseudonocardiales</taxon>
        <taxon>Pseudonocardiaceae</taxon>
        <taxon>Pseudonocardia</taxon>
    </lineage>
</organism>
<keyword evidence="1" id="KW-1133">Transmembrane helix</keyword>
<name>A0A1M6QBC7_PSETH</name>
<feature type="transmembrane region" description="Helical" evidence="1">
    <location>
        <begin position="38"/>
        <end position="56"/>
    </location>
</feature>
<dbReference type="Proteomes" id="UP000184363">
    <property type="component" value="Unassembled WGS sequence"/>
</dbReference>